<comment type="caution">
    <text evidence="1">The sequence shown here is derived from an EMBL/GenBank/DDBJ whole genome shotgun (WGS) entry which is preliminary data.</text>
</comment>
<sequence>KAFWNIANWQDVAARLERARTATAGLIVPA</sequence>
<protein>
    <submittedName>
        <fullName evidence="1">Superoxide dismutase</fullName>
    </submittedName>
</protein>
<accession>A0ABS7ZKW8</accession>
<gene>
    <name evidence="1" type="ORF">LEP48_13870</name>
</gene>
<keyword evidence="2" id="KW-1185">Reference proteome</keyword>
<dbReference type="EMBL" id="JAIXCQ010000010">
    <property type="protein sequence ID" value="MCA5894425.1"/>
    <property type="molecule type" value="Genomic_DNA"/>
</dbReference>
<name>A0ABS7ZKW8_9MICO</name>
<reference evidence="1 2" key="1">
    <citation type="submission" date="2021-09" db="EMBL/GenBank/DDBJ databases">
        <title>Isoptericola luteus sp. nov., a novel bacterium isolated from Harbin, the capital city of Heilongjiang province.</title>
        <authorList>
            <person name="Li J."/>
        </authorList>
    </citation>
    <scope>NUCLEOTIDE SEQUENCE [LARGE SCALE GENOMIC DNA]</scope>
    <source>
        <strain evidence="1 2">NEAU-Y5</strain>
    </source>
</reference>
<organism evidence="1 2">
    <name type="scientific">Isoptericola luteus</name>
    <dbReference type="NCBI Taxonomy" id="2879484"/>
    <lineage>
        <taxon>Bacteria</taxon>
        <taxon>Bacillati</taxon>
        <taxon>Actinomycetota</taxon>
        <taxon>Actinomycetes</taxon>
        <taxon>Micrococcales</taxon>
        <taxon>Promicromonosporaceae</taxon>
        <taxon>Isoptericola</taxon>
    </lineage>
</organism>
<proteinExistence type="predicted"/>
<evidence type="ECO:0000313" key="1">
    <source>
        <dbReference type="EMBL" id="MCA5894425.1"/>
    </source>
</evidence>
<evidence type="ECO:0000313" key="2">
    <source>
        <dbReference type="Proteomes" id="UP001319870"/>
    </source>
</evidence>
<feature type="non-terminal residue" evidence="1">
    <location>
        <position position="1"/>
    </location>
</feature>
<dbReference type="Proteomes" id="UP001319870">
    <property type="component" value="Unassembled WGS sequence"/>
</dbReference>